<dbReference type="InterPro" id="IPR006182">
    <property type="entry name" value="FliF_N_dom"/>
</dbReference>
<evidence type="ECO:0000256" key="11">
    <source>
        <dbReference type="SAM" id="MobiDB-lite"/>
    </source>
</evidence>
<evidence type="ECO:0000256" key="4">
    <source>
        <dbReference type="ARBA" id="ARBA00022475"/>
    </source>
</evidence>
<dbReference type="PANTHER" id="PTHR30046">
    <property type="entry name" value="FLAGELLAR M-RING PROTEIN"/>
    <property type="match status" value="1"/>
</dbReference>
<feature type="coiled-coil region" evidence="10">
    <location>
        <begin position="469"/>
        <end position="496"/>
    </location>
</feature>
<evidence type="ECO:0000259" key="13">
    <source>
        <dbReference type="Pfam" id="PF01514"/>
    </source>
</evidence>
<dbReference type="Pfam" id="PF08345">
    <property type="entry name" value="YscJ_FliF_C"/>
    <property type="match status" value="1"/>
</dbReference>
<dbReference type="Pfam" id="PF01514">
    <property type="entry name" value="YscJ_FliF"/>
    <property type="match status" value="1"/>
</dbReference>
<comment type="similarity">
    <text evidence="3 9">Belongs to the FliF family.</text>
</comment>
<keyword evidence="15" id="KW-0966">Cell projection</keyword>
<evidence type="ECO:0000313" key="15">
    <source>
        <dbReference type="EMBL" id="RKS80135.1"/>
    </source>
</evidence>
<accession>A0A420XTG8</accession>
<dbReference type="InterPro" id="IPR000067">
    <property type="entry name" value="FlgMring_FliF"/>
</dbReference>
<gene>
    <name evidence="15" type="ORF">CLV35_0556</name>
</gene>
<evidence type="ECO:0000256" key="10">
    <source>
        <dbReference type="SAM" id="Coils"/>
    </source>
</evidence>
<dbReference type="InterPro" id="IPR045851">
    <property type="entry name" value="AMP-bd_C_sf"/>
</dbReference>
<dbReference type="InterPro" id="IPR013556">
    <property type="entry name" value="Flag_M-ring_C"/>
</dbReference>
<keyword evidence="5 12" id="KW-0812">Transmembrane</keyword>
<keyword evidence="8 9" id="KW-0975">Bacterial flagellum</keyword>
<dbReference type="PANTHER" id="PTHR30046:SF0">
    <property type="entry name" value="FLAGELLAR M-RING PROTEIN"/>
    <property type="match status" value="1"/>
</dbReference>
<keyword evidence="10" id="KW-0175">Coiled coil</keyword>
<organism evidence="15 16">
    <name type="scientific">Motilibacter peucedani</name>
    <dbReference type="NCBI Taxonomy" id="598650"/>
    <lineage>
        <taxon>Bacteria</taxon>
        <taxon>Bacillati</taxon>
        <taxon>Actinomycetota</taxon>
        <taxon>Actinomycetes</taxon>
        <taxon>Motilibacterales</taxon>
        <taxon>Motilibacteraceae</taxon>
        <taxon>Motilibacter</taxon>
    </lineage>
</organism>
<comment type="subcellular location">
    <subcellularLocation>
        <location evidence="1 9">Bacterial flagellum basal body</location>
    </subcellularLocation>
    <subcellularLocation>
        <location evidence="2">Cell membrane</location>
        <topology evidence="2">Multi-pass membrane protein</topology>
    </subcellularLocation>
</comment>
<dbReference type="Gene3D" id="3.30.300.30">
    <property type="match status" value="1"/>
</dbReference>
<feature type="transmembrane region" description="Helical" evidence="12">
    <location>
        <begin position="438"/>
        <end position="457"/>
    </location>
</feature>
<comment type="caution">
    <text evidence="15">The sequence shown here is derived from an EMBL/GenBank/DDBJ whole genome shotgun (WGS) entry which is preliminary data.</text>
</comment>
<keyword evidence="6 12" id="KW-1133">Transmembrane helix</keyword>
<keyword evidence="4" id="KW-1003">Cell membrane</keyword>
<protein>
    <recommendedName>
        <fullName evidence="9">Flagellar M-ring protein</fullName>
    </recommendedName>
</protein>
<dbReference type="RefSeq" id="WP_121191865.1">
    <property type="nucleotide sequence ID" value="NZ_RBWV01000009.1"/>
</dbReference>
<evidence type="ECO:0000256" key="12">
    <source>
        <dbReference type="SAM" id="Phobius"/>
    </source>
</evidence>
<dbReference type="GO" id="GO:0009431">
    <property type="term" value="C:bacterial-type flagellum basal body, MS ring"/>
    <property type="evidence" value="ECO:0007669"/>
    <property type="project" value="InterPro"/>
</dbReference>
<dbReference type="NCBIfam" id="TIGR00206">
    <property type="entry name" value="fliF"/>
    <property type="match status" value="1"/>
</dbReference>
<keyword evidence="7 12" id="KW-0472">Membrane</keyword>
<keyword evidence="15" id="KW-0969">Cilium</keyword>
<dbReference type="InterPro" id="IPR043427">
    <property type="entry name" value="YscJ/FliF"/>
</dbReference>
<evidence type="ECO:0000256" key="7">
    <source>
        <dbReference type="ARBA" id="ARBA00023136"/>
    </source>
</evidence>
<comment type="function">
    <text evidence="9">The M ring may be actively involved in energy transduction.</text>
</comment>
<name>A0A420XTG8_9ACTN</name>
<evidence type="ECO:0000256" key="6">
    <source>
        <dbReference type="ARBA" id="ARBA00022989"/>
    </source>
</evidence>
<dbReference type="EMBL" id="RBWV01000009">
    <property type="protein sequence ID" value="RKS80135.1"/>
    <property type="molecule type" value="Genomic_DNA"/>
</dbReference>
<evidence type="ECO:0000259" key="14">
    <source>
        <dbReference type="Pfam" id="PF08345"/>
    </source>
</evidence>
<evidence type="ECO:0000256" key="9">
    <source>
        <dbReference type="PIRNR" id="PIRNR004862"/>
    </source>
</evidence>
<feature type="compositionally biased region" description="Low complexity" evidence="11">
    <location>
        <begin position="322"/>
        <end position="336"/>
    </location>
</feature>
<sequence length="548" mass="56874">MPKNLKRIADKPWQAFASFTPGQKAVTMVAVVVLLLGGVFFSKLTGGTAMEPLYVNLSAKDAAAVVTQLQSSGVAYQLQNGGTTILVPSDQVSALKLQMAGAGLIDDSTDNGYSVLTGMSVTSSQLQQDAALKQATEIDAASTLKAIAGVSDARVTIAVPKQDVFSDDTQKPTAAVLMTMKSGATLTSSQVNSITHLVAASVSGMSPEDVTVTDAATGRMLSSTSGSGAASADERSAQTLAYQDEMVQKLQTLLDPIVGPGAAVVRVNADLDYDNTKTTSNTYVAPTGTPLAISESSDVEKYAGDSQAVSGVMGPDNIGVNGATPAPGATPGATPGNGYTHEKSARDNALGTVQEVKVKAPGDVRKLSIAVVLDASAAKSVNTSEIQSLVTQAAGLDTKRGDAIQVSTMQFNTSAATQAAQAAKAQAALASKGQMMKYAKTGVLVLALLLTLLMTWLKSKKARTRMPVSRAELERLDELERRNAELEAEKAQLMLTGAPGQLAIGAAEPEDDNGEGLARVRTEIGEMVDSQPEEVAQLLRGWLADRRT</sequence>
<dbReference type="PIRSF" id="PIRSF004862">
    <property type="entry name" value="FliF"/>
    <property type="match status" value="1"/>
</dbReference>
<reference evidence="15 16" key="1">
    <citation type="submission" date="2018-10" db="EMBL/GenBank/DDBJ databases">
        <title>Genomic Encyclopedia of Archaeal and Bacterial Type Strains, Phase II (KMG-II): from individual species to whole genera.</title>
        <authorList>
            <person name="Goeker M."/>
        </authorList>
    </citation>
    <scope>NUCLEOTIDE SEQUENCE [LARGE SCALE GENOMIC DNA]</scope>
    <source>
        <strain evidence="15 16">RP-AC37</strain>
    </source>
</reference>
<dbReference type="AlphaFoldDB" id="A0A420XTG8"/>
<feature type="region of interest" description="Disordered" evidence="11">
    <location>
        <begin position="321"/>
        <end position="341"/>
    </location>
</feature>
<dbReference type="OrthoDB" id="9807026at2"/>
<dbReference type="InParanoid" id="A0A420XTG8"/>
<dbReference type="GO" id="GO:0005886">
    <property type="term" value="C:plasma membrane"/>
    <property type="evidence" value="ECO:0007669"/>
    <property type="project" value="UniProtKB-SubCell"/>
</dbReference>
<feature type="domain" description="Flagellar M-ring N-terminal" evidence="13">
    <location>
        <begin position="48"/>
        <end position="222"/>
    </location>
</feature>
<evidence type="ECO:0000256" key="3">
    <source>
        <dbReference type="ARBA" id="ARBA00007971"/>
    </source>
</evidence>
<evidence type="ECO:0000256" key="1">
    <source>
        <dbReference type="ARBA" id="ARBA00004117"/>
    </source>
</evidence>
<keyword evidence="15" id="KW-0282">Flagellum</keyword>
<evidence type="ECO:0000256" key="2">
    <source>
        <dbReference type="ARBA" id="ARBA00004651"/>
    </source>
</evidence>
<keyword evidence="16" id="KW-1185">Reference proteome</keyword>
<proteinExistence type="inferred from homology"/>
<dbReference type="GO" id="GO:0071973">
    <property type="term" value="P:bacterial-type flagellum-dependent cell motility"/>
    <property type="evidence" value="ECO:0007669"/>
    <property type="project" value="InterPro"/>
</dbReference>
<dbReference type="PRINTS" id="PR01009">
    <property type="entry name" value="FLGMRINGFLIF"/>
</dbReference>
<evidence type="ECO:0000313" key="16">
    <source>
        <dbReference type="Proteomes" id="UP000281955"/>
    </source>
</evidence>
<evidence type="ECO:0000256" key="8">
    <source>
        <dbReference type="ARBA" id="ARBA00023143"/>
    </source>
</evidence>
<evidence type="ECO:0000256" key="5">
    <source>
        <dbReference type="ARBA" id="ARBA00022692"/>
    </source>
</evidence>
<dbReference type="GO" id="GO:0003774">
    <property type="term" value="F:cytoskeletal motor activity"/>
    <property type="evidence" value="ECO:0007669"/>
    <property type="project" value="InterPro"/>
</dbReference>
<dbReference type="Proteomes" id="UP000281955">
    <property type="component" value="Unassembled WGS sequence"/>
</dbReference>
<feature type="domain" description="Flagellar M-ring C-terminal" evidence="14">
    <location>
        <begin position="254"/>
        <end position="411"/>
    </location>
</feature>